<dbReference type="EMBL" id="CP002371">
    <property type="protein sequence ID" value="ADR51765.1"/>
    <property type="molecule type" value="Genomic_DNA"/>
</dbReference>
<reference evidence="2" key="1">
    <citation type="submission" date="2010-11" db="EMBL/GenBank/DDBJ databases">
        <title>Complete genome sequence of Candidatus Liberibacter solanacearum CLso-ZC1.</title>
        <authorList>
            <person name="Lin H."/>
            <person name="Doddapaneni H.V."/>
            <person name="Lou B."/>
            <person name="Civerolo E.L."/>
            <person name="Chen C."/>
            <person name="Duan Y."/>
            <person name="Zhou L."/>
            <person name="Glynn J."/>
        </authorList>
    </citation>
    <scope>NUCLEOTIDE SEQUENCE [LARGE SCALE GENOMIC DNA]</scope>
    <source>
        <strain evidence="2">CLso-ZC1</strain>
    </source>
</reference>
<dbReference type="RefSeq" id="WP_013461421.1">
    <property type="nucleotide sequence ID" value="NC_014774.1"/>
</dbReference>
<dbReference type="KEGG" id="lso:CKC_00070"/>
<dbReference type="HOGENOM" id="CLU_2409704_0_0_5"/>
<dbReference type="GeneID" id="96885545"/>
<reference key="2">
    <citation type="submission" date="2010-11" db="EMBL/GenBank/DDBJ databases">
        <authorList>
            <person name="Lin H."/>
            <person name="Doddapaneni H.V."/>
            <person name="Lou B."/>
            <person name="Civerolo E.L."/>
            <person name="Chen C."/>
            <person name="Duan Y."/>
            <person name="Zhou L."/>
            <person name="Glynn J."/>
        </authorList>
    </citation>
    <scope>NUCLEOTIDE SEQUENCE</scope>
    <source>
        <strain>CLso-ZC1</strain>
    </source>
</reference>
<evidence type="ECO:0000313" key="2">
    <source>
        <dbReference type="Proteomes" id="UP000007038"/>
    </source>
</evidence>
<proteinExistence type="predicted"/>
<reference evidence="1 2" key="3">
    <citation type="journal article" date="2011" name="PLoS ONE">
        <title>The Complete Genome Sequence of 'Candidatus Liberibacter solanacearum', the Bacterium Associated with Potato Zebra Chip Disease.</title>
        <authorList>
            <person name="Lin H."/>
            <person name="Lou B."/>
            <person name="Glynn J.M."/>
            <person name="Doddapaneni H."/>
            <person name="Civerolo E.L."/>
            <person name="Chen C."/>
            <person name="Duan Y."/>
            <person name="Zhou L."/>
            <person name="Vahling C.M."/>
        </authorList>
    </citation>
    <scope>NUCLEOTIDE SEQUENCE [LARGE SCALE GENOMIC DNA]</scope>
    <source>
        <strain evidence="1 2">CLso-ZC1</strain>
    </source>
</reference>
<evidence type="ECO:0000313" key="1">
    <source>
        <dbReference type="EMBL" id="ADR51765.1"/>
    </source>
</evidence>
<sequence>MNQNIANEVLLFETQKTETMRHLPFPSLQECLNATPYSRKVLPSTSSEEYNSTTCFAISTGESINNMGFLMRATPTGESVRKEQHYPSKIEK</sequence>
<accession>E4UBM5</accession>
<name>E4UBM5_LIBSC</name>
<organism evidence="1 2">
    <name type="scientific">Liberibacter solanacearum (strain CLso-ZC1)</name>
    <dbReference type="NCBI Taxonomy" id="658172"/>
    <lineage>
        <taxon>Bacteria</taxon>
        <taxon>Pseudomonadati</taxon>
        <taxon>Pseudomonadota</taxon>
        <taxon>Alphaproteobacteria</taxon>
        <taxon>Hyphomicrobiales</taxon>
        <taxon>Rhizobiaceae</taxon>
        <taxon>Liberibacter</taxon>
    </lineage>
</organism>
<protein>
    <submittedName>
        <fullName evidence="1">Uncharacterized protein</fullName>
    </submittedName>
</protein>
<dbReference type="Proteomes" id="UP000007038">
    <property type="component" value="Chromosome"/>
</dbReference>
<dbReference type="AlphaFoldDB" id="E4UBM5"/>
<gene>
    <name evidence="1" type="ordered locus">CKC_00070</name>
</gene>